<keyword evidence="7" id="KW-0472">Membrane</keyword>
<sequence>MEKRTPNSVIKVDGLVKRYGDRVVLNGVSFSVREGEIFGLLGPNGAGKTTLISILATLLPPDEGQVLICGYDLRREADRIRPLIGFVPQELALYPTLSAWDNLAFFGRIYGLRGTALQERITTVLDLVGLRDRAGDTVRTFSGGMKRRLNIAAGLIHGPRLLLLDEPTVGVDPQSRNFIFEHIERLRAEGMTILYTTHYMEEAEQLCDRVAIMDEGRILALDTPKGLIGLLGGGVIHMEVAAEHMEDLLSAVRALPHVRAASSRDRQLKIETRAARPALLELIQLCNARDIPILSLEVLEPNLESVFLHLTGKRLRD</sequence>
<evidence type="ECO:0000256" key="4">
    <source>
        <dbReference type="ARBA" id="ARBA00022741"/>
    </source>
</evidence>
<dbReference type="SUPFAM" id="SSF52540">
    <property type="entry name" value="P-loop containing nucleoside triphosphate hydrolases"/>
    <property type="match status" value="1"/>
</dbReference>
<dbReference type="InterPro" id="IPR005894">
    <property type="entry name" value="DrrA"/>
</dbReference>
<dbReference type="Gene3D" id="3.40.50.300">
    <property type="entry name" value="P-loop containing nucleotide triphosphate hydrolases"/>
    <property type="match status" value="1"/>
</dbReference>
<accession>A0A212RJ28</accession>
<evidence type="ECO:0000256" key="2">
    <source>
        <dbReference type="ARBA" id="ARBA00022448"/>
    </source>
</evidence>
<dbReference type="InterPro" id="IPR003439">
    <property type="entry name" value="ABC_transporter-like_ATP-bd"/>
</dbReference>
<dbReference type="GO" id="GO:1900753">
    <property type="term" value="P:doxorubicin transport"/>
    <property type="evidence" value="ECO:0007669"/>
    <property type="project" value="InterPro"/>
</dbReference>
<reference evidence="11" key="1">
    <citation type="submission" date="2017-06" db="EMBL/GenBank/DDBJ databases">
        <authorList>
            <person name="Varghese N."/>
            <person name="Submissions S."/>
        </authorList>
    </citation>
    <scope>NUCLEOTIDE SEQUENCE [LARGE SCALE GENOMIC DNA]</scope>
    <source>
        <strain evidence="11">JAD2</strain>
    </source>
</reference>
<dbReference type="PROSITE" id="PS00211">
    <property type="entry name" value="ABC_TRANSPORTER_1"/>
    <property type="match status" value="1"/>
</dbReference>
<organism evidence="10 11">
    <name type="scientific">Thermoflexus hugenholtzii JAD2</name>
    <dbReference type="NCBI Taxonomy" id="877466"/>
    <lineage>
        <taxon>Bacteria</taxon>
        <taxon>Bacillati</taxon>
        <taxon>Chloroflexota</taxon>
        <taxon>Thermoflexia</taxon>
        <taxon>Thermoflexales</taxon>
        <taxon>Thermoflexaceae</taxon>
        <taxon>Thermoflexus</taxon>
    </lineage>
</organism>
<dbReference type="GO" id="GO:0043215">
    <property type="term" value="P:daunorubicin transport"/>
    <property type="evidence" value="ECO:0007669"/>
    <property type="project" value="InterPro"/>
</dbReference>
<protein>
    <submittedName>
        <fullName evidence="10">ABC-2 type transport system ATP-binding protein</fullName>
    </submittedName>
</protein>
<keyword evidence="3" id="KW-1003">Cell membrane</keyword>
<dbReference type="InParanoid" id="A0A212RJ28"/>
<dbReference type="Proteomes" id="UP000197025">
    <property type="component" value="Unassembled WGS sequence"/>
</dbReference>
<dbReference type="GO" id="GO:0005886">
    <property type="term" value="C:plasma membrane"/>
    <property type="evidence" value="ECO:0007669"/>
    <property type="project" value="UniProtKB-SubCell"/>
</dbReference>
<comment type="similarity">
    <text evidence="8">Belongs to the ABC transporter superfamily. Drug exporter-1 (DrugE1) (TC 3.A.1.105) family.</text>
</comment>
<dbReference type="SMART" id="SM00382">
    <property type="entry name" value="AAA"/>
    <property type="match status" value="1"/>
</dbReference>
<dbReference type="NCBIfam" id="TIGR01188">
    <property type="entry name" value="drrA"/>
    <property type="match status" value="1"/>
</dbReference>
<evidence type="ECO:0000256" key="8">
    <source>
        <dbReference type="ARBA" id="ARBA00049985"/>
    </source>
</evidence>
<evidence type="ECO:0000259" key="9">
    <source>
        <dbReference type="PROSITE" id="PS50893"/>
    </source>
</evidence>
<dbReference type="AlphaFoldDB" id="A0A212RJ28"/>
<dbReference type="PROSITE" id="PS50893">
    <property type="entry name" value="ABC_TRANSPORTER_2"/>
    <property type="match status" value="1"/>
</dbReference>
<dbReference type="InterPro" id="IPR017871">
    <property type="entry name" value="ABC_transporter-like_CS"/>
</dbReference>
<evidence type="ECO:0000256" key="3">
    <source>
        <dbReference type="ARBA" id="ARBA00022475"/>
    </source>
</evidence>
<dbReference type="GO" id="GO:0016887">
    <property type="term" value="F:ATP hydrolysis activity"/>
    <property type="evidence" value="ECO:0007669"/>
    <property type="project" value="InterPro"/>
</dbReference>
<evidence type="ECO:0000256" key="5">
    <source>
        <dbReference type="ARBA" id="ARBA00022840"/>
    </source>
</evidence>
<keyword evidence="4" id="KW-0547">Nucleotide-binding</keyword>
<dbReference type="PANTHER" id="PTHR43582:SF2">
    <property type="entry name" value="LINEARMYCIN RESISTANCE ATP-BINDING PROTEIN LNRL"/>
    <property type="match status" value="1"/>
</dbReference>
<dbReference type="PANTHER" id="PTHR43582">
    <property type="entry name" value="LINEARMYCIN RESISTANCE ATP-BINDING PROTEIN LNRL"/>
    <property type="match status" value="1"/>
</dbReference>
<dbReference type="FunFam" id="3.40.50.300:FF:000589">
    <property type="entry name" value="ABC transporter, ATP-binding subunit"/>
    <property type="match status" value="1"/>
</dbReference>
<keyword evidence="6" id="KW-1278">Translocase</keyword>
<evidence type="ECO:0000313" key="11">
    <source>
        <dbReference type="Proteomes" id="UP000197025"/>
    </source>
</evidence>
<keyword evidence="11" id="KW-1185">Reference proteome</keyword>
<keyword evidence="2" id="KW-0813">Transport</keyword>
<dbReference type="InterPro" id="IPR027417">
    <property type="entry name" value="P-loop_NTPase"/>
</dbReference>
<proteinExistence type="inferred from homology"/>
<dbReference type="GO" id="GO:0005524">
    <property type="term" value="F:ATP binding"/>
    <property type="evidence" value="ECO:0007669"/>
    <property type="project" value="UniProtKB-KW"/>
</dbReference>
<dbReference type="InterPro" id="IPR003593">
    <property type="entry name" value="AAA+_ATPase"/>
</dbReference>
<dbReference type="EMBL" id="FYEK01000061">
    <property type="protein sequence ID" value="SNB72369.1"/>
    <property type="molecule type" value="Genomic_DNA"/>
</dbReference>
<dbReference type="FunCoup" id="A0A212RJ28">
    <property type="interactions" value="421"/>
</dbReference>
<evidence type="ECO:0000256" key="7">
    <source>
        <dbReference type="ARBA" id="ARBA00023136"/>
    </source>
</evidence>
<evidence type="ECO:0000313" key="10">
    <source>
        <dbReference type="EMBL" id="SNB72369.1"/>
    </source>
</evidence>
<keyword evidence="5 10" id="KW-0067">ATP-binding</keyword>
<evidence type="ECO:0000256" key="6">
    <source>
        <dbReference type="ARBA" id="ARBA00022967"/>
    </source>
</evidence>
<feature type="domain" description="ABC transporter" evidence="9">
    <location>
        <begin position="10"/>
        <end position="240"/>
    </location>
</feature>
<evidence type="ECO:0000256" key="1">
    <source>
        <dbReference type="ARBA" id="ARBA00004413"/>
    </source>
</evidence>
<comment type="subcellular location">
    <subcellularLocation>
        <location evidence="1">Cell membrane</location>
        <topology evidence="1">Peripheral membrane protein</topology>
        <orientation evidence="1">Cytoplasmic side</orientation>
    </subcellularLocation>
</comment>
<name>A0A212RJ28_9CHLR</name>
<gene>
    <name evidence="10" type="ORF">SAMN02746019_00015850</name>
</gene>
<dbReference type="Pfam" id="PF00005">
    <property type="entry name" value="ABC_tran"/>
    <property type="match status" value="1"/>
</dbReference>